<gene>
    <name evidence="4" type="ORF">P5673_027299</name>
</gene>
<comment type="caution">
    <text evidence="4">The sequence shown here is derived from an EMBL/GenBank/DDBJ whole genome shotgun (WGS) entry which is preliminary data.</text>
</comment>
<evidence type="ECO:0000313" key="5">
    <source>
        <dbReference type="Proteomes" id="UP001249851"/>
    </source>
</evidence>
<evidence type="ECO:0000256" key="2">
    <source>
        <dbReference type="PROSITE-ProRule" id="PRU00708"/>
    </source>
</evidence>
<feature type="compositionally biased region" description="Basic and acidic residues" evidence="3">
    <location>
        <begin position="1066"/>
        <end position="1085"/>
    </location>
</feature>
<evidence type="ECO:0000313" key="4">
    <source>
        <dbReference type="EMBL" id="KAK2551701.1"/>
    </source>
</evidence>
<organism evidence="4 5">
    <name type="scientific">Acropora cervicornis</name>
    <name type="common">Staghorn coral</name>
    <dbReference type="NCBI Taxonomy" id="6130"/>
    <lineage>
        <taxon>Eukaryota</taxon>
        <taxon>Metazoa</taxon>
        <taxon>Cnidaria</taxon>
        <taxon>Anthozoa</taxon>
        <taxon>Hexacorallia</taxon>
        <taxon>Scleractinia</taxon>
        <taxon>Astrocoeniina</taxon>
        <taxon>Acroporidae</taxon>
        <taxon>Acropora</taxon>
    </lineage>
</organism>
<proteinExistence type="predicted"/>
<accession>A0AAD9UVN5</accession>
<dbReference type="PANTHER" id="PTHR47447:SF17">
    <property type="entry name" value="OS12G0638900 PROTEIN"/>
    <property type="match status" value="1"/>
</dbReference>
<feature type="repeat" description="PPR" evidence="2">
    <location>
        <begin position="245"/>
        <end position="279"/>
    </location>
</feature>
<dbReference type="Pfam" id="PF13812">
    <property type="entry name" value="PPR_3"/>
    <property type="match status" value="3"/>
</dbReference>
<dbReference type="Pfam" id="PF13041">
    <property type="entry name" value="PPR_2"/>
    <property type="match status" value="1"/>
</dbReference>
<reference evidence="4" key="2">
    <citation type="journal article" date="2023" name="Science">
        <title>Genomic signatures of disease resistance in endangered staghorn corals.</title>
        <authorList>
            <person name="Vollmer S.V."/>
            <person name="Selwyn J.D."/>
            <person name="Despard B.A."/>
            <person name="Roesel C.L."/>
        </authorList>
    </citation>
    <scope>NUCLEOTIDE SEQUENCE</scope>
    <source>
        <strain evidence="4">K2</strain>
    </source>
</reference>
<sequence length="1085" mass="123659">MAAVLRIGAARTCRLLLSCSGRNPLLYQQKFPNLLREYIWRVWQPCLSGARYLSNEYSPSEERDFGESSESRADDKRPFSEKRDFQKFREEGYSSEGGDFKYQRQMRQLGTLFMKSHLIRAFEEILKREGGITSLQAYQVLRNCGTELVYEKPEDRVKLAHDFWDQLMEIGVKPDVMLYNALLSVYIQNNHTFDPLEVLEKMENSNIDPNRTTLLLLIQGYAQKGDIAGAFKVLEFIKEAGMPLTEQVFSALITAYGFNGDPESARGVFDLMRENGLEPELDSYTALLGIYGEAGDMEAIMTTLSEMQDKRVHPNKKVFLTLLNSLSKRGHHGLIRELLQTSIVKNLLDGDLKDLMLAVATRGEISSAFIFLNHMIEMGSNRRTPLRAEFALLRQVILSGQPVDLILVTISELEKLALFRNVYEDALDISYNRKNPEITRAILEEMLQKKLRVRVHYFYPLLSMYANKEDAKGAQEVVNLIGENGLEMTGPIFRFLIKSYGNPNANDVEAFINFSQDVPVSKYLLTSMAQLVMSAGELEKLQKTVEYTKKEDISPMCITDAFAGYMSKKDFDPRNGVEIVKLLDSLECTQGLSMAIVKACDKCNSQQVLNRVAFVKLLLEEGMGHHLESRAFTYVMGSLANNKMPTEFYEFVRVLKENSVQLDIHHYRQMIRMLAFDGKAEAAQFCFEKAAQLEEPAALMYSYLMQAYANCPEGGMHARIPMERNMKRIIQLYDEMWEKGFSFSAGAKGAAIIAQLYMGNVETAEEIRRALGLGQPKKRVLFEFLKSYSKRGDVAKTQHIFDELKVEMKDMFIPPIMYNNLIFVYGFHGDSDTQWKVFEEMKNANVKPNLYTYSNLIRTLVLKDNIEKALRLYEEVKVQGNFVTDATCLTLLNSMARTGQTEHFESVVEDIITNRSTSGYNRKWMGMLRGLMFCCVHAGKNDLALKIQLEHEVRVDSQAFTSFAENSAKRGEVLAVLNAIEFFKENEINTGALYVPLIRAHDARNDLDAVKGVYQQMVTEGIELTEPFVQQYNQILLKYGDSATISPATTPQMSTGNDEDQFSSEEAEHPMDEVHKEFEQKDDLE</sequence>
<dbReference type="PANTHER" id="PTHR47447">
    <property type="entry name" value="OS03G0856100 PROTEIN"/>
    <property type="match status" value="1"/>
</dbReference>
<feature type="repeat" description="PPR" evidence="2">
    <location>
        <begin position="175"/>
        <end position="209"/>
    </location>
</feature>
<dbReference type="AlphaFoldDB" id="A0AAD9UVN5"/>
<feature type="region of interest" description="Disordered" evidence="3">
    <location>
        <begin position="59"/>
        <end position="80"/>
    </location>
</feature>
<feature type="repeat" description="PPR" evidence="2">
    <location>
        <begin position="210"/>
        <end position="244"/>
    </location>
</feature>
<dbReference type="Gene3D" id="1.25.40.10">
    <property type="entry name" value="Tetratricopeptide repeat domain"/>
    <property type="match status" value="5"/>
</dbReference>
<evidence type="ECO:0000256" key="1">
    <source>
        <dbReference type="ARBA" id="ARBA00022737"/>
    </source>
</evidence>
<dbReference type="PROSITE" id="PS51375">
    <property type="entry name" value="PPR"/>
    <property type="match status" value="6"/>
</dbReference>
<feature type="repeat" description="PPR" evidence="2">
    <location>
        <begin position="849"/>
        <end position="883"/>
    </location>
</feature>
<dbReference type="InterPro" id="IPR011990">
    <property type="entry name" value="TPR-like_helical_dom_sf"/>
</dbReference>
<dbReference type="EMBL" id="JARQWQ010000094">
    <property type="protein sequence ID" value="KAK2551701.1"/>
    <property type="molecule type" value="Genomic_DNA"/>
</dbReference>
<reference evidence="4" key="1">
    <citation type="journal article" date="2023" name="G3 (Bethesda)">
        <title>Whole genome assembly and annotation of the endangered Caribbean coral Acropora cervicornis.</title>
        <authorList>
            <person name="Selwyn J.D."/>
            <person name="Vollmer S.V."/>
        </authorList>
    </citation>
    <scope>NUCLEOTIDE SEQUENCE</scope>
    <source>
        <strain evidence="4">K2</strain>
    </source>
</reference>
<keyword evidence="5" id="KW-1185">Reference proteome</keyword>
<feature type="repeat" description="PPR" evidence="2">
    <location>
        <begin position="814"/>
        <end position="848"/>
    </location>
</feature>
<keyword evidence="1" id="KW-0677">Repeat</keyword>
<dbReference type="Pfam" id="PF01535">
    <property type="entry name" value="PPR"/>
    <property type="match status" value="1"/>
</dbReference>
<feature type="compositionally biased region" description="Polar residues" evidence="3">
    <location>
        <begin position="1047"/>
        <end position="1056"/>
    </location>
</feature>
<dbReference type="InterPro" id="IPR002885">
    <property type="entry name" value="PPR_rpt"/>
</dbReference>
<dbReference type="NCBIfam" id="TIGR00756">
    <property type="entry name" value="PPR"/>
    <property type="match status" value="2"/>
</dbReference>
<name>A0AAD9UVN5_ACRCE</name>
<feature type="compositionally biased region" description="Basic and acidic residues" evidence="3">
    <location>
        <begin position="60"/>
        <end position="80"/>
    </location>
</feature>
<dbReference type="Proteomes" id="UP001249851">
    <property type="component" value="Unassembled WGS sequence"/>
</dbReference>
<protein>
    <submittedName>
        <fullName evidence="4">Leucine-rich PPR motif-containing protein</fullName>
    </submittedName>
</protein>
<evidence type="ECO:0000256" key="3">
    <source>
        <dbReference type="SAM" id="MobiDB-lite"/>
    </source>
</evidence>
<feature type="region of interest" description="Disordered" evidence="3">
    <location>
        <begin position="1047"/>
        <end position="1085"/>
    </location>
</feature>
<feature type="repeat" description="PPR" evidence="2">
    <location>
        <begin position="280"/>
        <end position="314"/>
    </location>
</feature>